<dbReference type="Proteomes" id="UP000433652">
    <property type="component" value="Unassembled WGS sequence"/>
</dbReference>
<dbReference type="InterPro" id="IPR030972">
    <property type="entry name" value="UrcA_uranyl"/>
</dbReference>
<comment type="caution">
    <text evidence="2">The sequence shown here is derived from an EMBL/GenBank/DDBJ whole genome shotgun (WGS) entry which is preliminary data.</text>
</comment>
<feature type="chain" id="PRO_5026156503" evidence="1">
    <location>
        <begin position="26"/>
        <end position="103"/>
    </location>
</feature>
<sequence length="103" mass="11027">MTKFVFTSATVAALACAPAAIPAQAQDLRVPIEFDTRDVATPEGARQLAKRIDLDVSRACGRLSEVRDLQSADRCRTGLLADAAAQLEAKGLMLAARNIEKRS</sequence>
<evidence type="ECO:0000313" key="3">
    <source>
        <dbReference type="Proteomes" id="UP000433652"/>
    </source>
</evidence>
<dbReference type="EMBL" id="WTYM01000033">
    <property type="protein sequence ID" value="MXO59102.1"/>
    <property type="molecule type" value="Genomic_DNA"/>
</dbReference>
<gene>
    <name evidence="2" type="ORF">GRI89_06055</name>
</gene>
<keyword evidence="1" id="KW-0732">Signal</keyword>
<dbReference type="AlphaFoldDB" id="A0A6I4SXR7"/>
<reference evidence="2 3" key="1">
    <citation type="submission" date="2019-12" db="EMBL/GenBank/DDBJ databases">
        <title>Genomic-based taxomic classification of the family Erythrobacteraceae.</title>
        <authorList>
            <person name="Xu L."/>
        </authorList>
    </citation>
    <scope>NUCLEOTIDE SEQUENCE [LARGE SCALE GENOMIC DNA]</scope>
    <source>
        <strain evidence="2 3">MCCC 1K01500</strain>
    </source>
</reference>
<feature type="signal peptide" evidence="1">
    <location>
        <begin position="1"/>
        <end position="25"/>
    </location>
</feature>
<keyword evidence="3" id="KW-1185">Reference proteome</keyword>
<dbReference type="PROSITE" id="PS51257">
    <property type="entry name" value="PROKAR_LIPOPROTEIN"/>
    <property type="match status" value="1"/>
</dbReference>
<dbReference type="NCBIfam" id="TIGR04433">
    <property type="entry name" value="UrcA_uranyl"/>
    <property type="match status" value="1"/>
</dbReference>
<organism evidence="2 3">
    <name type="scientific">Croceibacterium salegens</name>
    <dbReference type="NCBI Taxonomy" id="1737568"/>
    <lineage>
        <taxon>Bacteria</taxon>
        <taxon>Pseudomonadati</taxon>
        <taxon>Pseudomonadota</taxon>
        <taxon>Alphaproteobacteria</taxon>
        <taxon>Sphingomonadales</taxon>
        <taxon>Erythrobacteraceae</taxon>
        <taxon>Croceibacterium</taxon>
    </lineage>
</organism>
<name>A0A6I4SXR7_9SPHN</name>
<proteinExistence type="predicted"/>
<protein>
    <submittedName>
        <fullName evidence="2">UrcA family protein</fullName>
    </submittedName>
</protein>
<dbReference type="RefSeq" id="WP_159793245.1">
    <property type="nucleotide sequence ID" value="NZ_WTYM01000033.1"/>
</dbReference>
<evidence type="ECO:0000313" key="2">
    <source>
        <dbReference type="EMBL" id="MXO59102.1"/>
    </source>
</evidence>
<accession>A0A6I4SXR7</accession>
<evidence type="ECO:0000256" key="1">
    <source>
        <dbReference type="SAM" id="SignalP"/>
    </source>
</evidence>